<dbReference type="Gene3D" id="1.20.1730.10">
    <property type="entry name" value="Sodium/glucose cotransporter"/>
    <property type="match status" value="1"/>
</dbReference>
<keyword evidence="3" id="KW-0813">Transport</keyword>
<evidence type="ECO:0000256" key="2">
    <source>
        <dbReference type="ARBA" id="ARBA00006434"/>
    </source>
</evidence>
<keyword evidence="8 9" id="KW-0472">Membrane</keyword>
<feature type="transmembrane region" description="Helical" evidence="9">
    <location>
        <begin position="338"/>
        <end position="366"/>
    </location>
</feature>
<feature type="transmembrane region" description="Helical" evidence="9">
    <location>
        <begin position="56"/>
        <end position="79"/>
    </location>
</feature>
<keyword evidence="7 9" id="KW-1133">Transmembrane helix</keyword>
<reference evidence="10" key="1">
    <citation type="submission" date="2020-05" db="EMBL/GenBank/DDBJ databases">
        <authorList>
            <person name="Chiriac C."/>
            <person name="Salcher M."/>
            <person name="Ghai R."/>
            <person name="Kavagutti S V."/>
        </authorList>
    </citation>
    <scope>NUCLEOTIDE SEQUENCE</scope>
</reference>
<keyword evidence="5 9" id="KW-0812">Transmembrane</keyword>
<dbReference type="EMBL" id="CAFBMK010000158">
    <property type="protein sequence ID" value="CAB4930179.1"/>
    <property type="molecule type" value="Genomic_DNA"/>
</dbReference>
<feature type="transmembrane region" description="Helical" evidence="9">
    <location>
        <begin position="278"/>
        <end position="297"/>
    </location>
</feature>
<dbReference type="GO" id="GO:0015293">
    <property type="term" value="F:symporter activity"/>
    <property type="evidence" value="ECO:0007669"/>
    <property type="project" value="UniProtKB-KW"/>
</dbReference>
<evidence type="ECO:0000256" key="9">
    <source>
        <dbReference type="SAM" id="Phobius"/>
    </source>
</evidence>
<dbReference type="NCBIfam" id="TIGR00813">
    <property type="entry name" value="sss"/>
    <property type="match status" value="1"/>
</dbReference>
<evidence type="ECO:0000256" key="5">
    <source>
        <dbReference type="ARBA" id="ARBA00022692"/>
    </source>
</evidence>
<organism evidence="10">
    <name type="scientific">freshwater metagenome</name>
    <dbReference type="NCBI Taxonomy" id="449393"/>
    <lineage>
        <taxon>unclassified sequences</taxon>
        <taxon>metagenomes</taxon>
        <taxon>ecological metagenomes</taxon>
    </lineage>
</organism>
<evidence type="ECO:0000256" key="8">
    <source>
        <dbReference type="ARBA" id="ARBA00023136"/>
    </source>
</evidence>
<dbReference type="AlphaFoldDB" id="A0A6J7IGJ9"/>
<dbReference type="GO" id="GO:0015123">
    <property type="term" value="F:acetate transmembrane transporter activity"/>
    <property type="evidence" value="ECO:0007669"/>
    <property type="project" value="TreeGrafter"/>
</dbReference>
<feature type="transmembrane region" description="Helical" evidence="9">
    <location>
        <begin position="160"/>
        <end position="183"/>
    </location>
</feature>
<evidence type="ECO:0000256" key="6">
    <source>
        <dbReference type="ARBA" id="ARBA00022847"/>
    </source>
</evidence>
<dbReference type="Pfam" id="PF00474">
    <property type="entry name" value="SSF"/>
    <property type="match status" value="1"/>
</dbReference>
<feature type="transmembrane region" description="Helical" evidence="9">
    <location>
        <begin position="190"/>
        <end position="209"/>
    </location>
</feature>
<feature type="transmembrane region" description="Helical" evidence="9">
    <location>
        <begin position="12"/>
        <end position="35"/>
    </location>
</feature>
<dbReference type="CDD" id="cd11480">
    <property type="entry name" value="SLC5sbd_u4"/>
    <property type="match status" value="1"/>
</dbReference>
<feature type="transmembrane region" description="Helical" evidence="9">
    <location>
        <begin position="413"/>
        <end position="438"/>
    </location>
</feature>
<name>A0A6J7IGJ9_9ZZZZ</name>
<dbReference type="GO" id="GO:0006847">
    <property type="term" value="P:plasma membrane acetate transport"/>
    <property type="evidence" value="ECO:0007669"/>
    <property type="project" value="TreeGrafter"/>
</dbReference>
<dbReference type="GO" id="GO:0005886">
    <property type="term" value="C:plasma membrane"/>
    <property type="evidence" value="ECO:0007669"/>
    <property type="project" value="UniProtKB-SubCell"/>
</dbReference>
<dbReference type="PANTHER" id="PTHR48086:SF6">
    <property type="entry name" value="CATION_ACETATE SYMPORTER ACTP"/>
    <property type="match status" value="1"/>
</dbReference>
<dbReference type="PANTHER" id="PTHR48086">
    <property type="entry name" value="SODIUM/PROLINE SYMPORTER-RELATED"/>
    <property type="match status" value="1"/>
</dbReference>
<dbReference type="InterPro" id="IPR001734">
    <property type="entry name" value="Na/solute_symporter"/>
</dbReference>
<evidence type="ECO:0000313" key="10">
    <source>
        <dbReference type="EMBL" id="CAB4930179.1"/>
    </source>
</evidence>
<keyword evidence="4" id="KW-1003">Cell membrane</keyword>
<gene>
    <name evidence="10" type="ORF">UFOPK3564_02328</name>
</gene>
<feature type="transmembrane region" description="Helical" evidence="9">
    <location>
        <begin position="129"/>
        <end position="154"/>
    </location>
</feature>
<feature type="transmembrane region" description="Helical" evidence="9">
    <location>
        <begin position="85"/>
        <end position="103"/>
    </location>
</feature>
<evidence type="ECO:0000256" key="1">
    <source>
        <dbReference type="ARBA" id="ARBA00004651"/>
    </source>
</evidence>
<accession>A0A6J7IGJ9</accession>
<evidence type="ECO:0000256" key="7">
    <source>
        <dbReference type="ARBA" id="ARBA00022989"/>
    </source>
</evidence>
<sequence length="530" mass="54429">MSPLLAASGDGVNGLAVGIFALVVGMTLVITFWASKKTTSSAQFFTAGRSITGRQNGLAIAGDYMSAASFLGIAGLIFYFGFDGFLYSVGFLVAFLTVLFLLAERMRNSAKFTIADVLSHRLNERPARAAAASGTLTVAAFYLIAQMVGAGVLVQALMGISFQLSVVLTGVFMLAYVIFGGMLATTWVQIVKAVLLMTATTILAILVVIKVGGPIELFTKARDASPEGAAYLAPGLNYTNPIDTVSLGLGLVLGTAGLPHILMRFFTVPTAQAARTSVVWAIVIIGAFYLMTTALGFGARALLGGTSIAETIDPAGNLAAPRLAEFIGGGAGTFGGDLFLAIIAAVAFATILAVVAGLVISASGAMAHDVWNGIVKRGKATDAEEMWAGRVAALGVGIVAIVVAVIGGEGLNVSFMVGLAFAVAASANFPALLLALTWRRFNTTGALTGVTFGIVSAIALIVVSPGVWPGSGGSPIGWDLKNPGIVSIPLGFFGCWLGTVLSKDTSSQEAFDELRVRAETGLGAEEAVSH</sequence>
<feature type="transmembrane region" description="Helical" evidence="9">
    <location>
        <begin position="387"/>
        <end position="407"/>
    </location>
</feature>
<keyword evidence="6" id="KW-0769">Symport</keyword>
<evidence type="ECO:0000256" key="4">
    <source>
        <dbReference type="ARBA" id="ARBA00022475"/>
    </source>
</evidence>
<dbReference type="PROSITE" id="PS50283">
    <property type="entry name" value="NA_SOLUT_SYMP_3"/>
    <property type="match status" value="1"/>
</dbReference>
<feature type="transmembrane region" description="Helical" evidence="9">
    <location>
        <begin position="484"/>
        <end position="501"/>
    </location>
</feature>
<feature type="transmembrane region" description="Helical" evidence="9">
    <location>
        <begin position="245"/>
        <end position="266"/>
    </location>
</feature>
<comment type="subcellular location">
    <subcellularLocation>
        <location evidence="1">Cell membrane</location>
        <topology evidence="1">Multi-pass membrane protein</topology>
    </subcellularLocation>
</comment>
<feature type="transmembrane region" description="Helical" evidence="9">
    <location>
        <begin position="445"/>
        <end position="464"/>
    </location>
</feature>
<protein>
    <submittedName>
        <fullName evidence="10">Unannotated protein</fullName>
    </submittedName>
</protein>
<dbReference type="InterPro" id="IPR050277">
    <property type="entry name" value="Sodium:Solute_Symporter"/>
</dbReference>
<dbReference type="InterPro" id="IPR038377">
    <property type="entry name" value="Na/Glc_symporter_sf"/>
</dbReference>
<proteinExistence type="inferred from homology"/>
<evidence type="ECO:0000256" key="3">
    <source>
        <dbReference type="ARBA" id="ARBA00022448"/>
    </source>
</evidence>
<comment type="similarity">
    <text evidence="2">Belongs to the sodium:solute symporter (SSF) (TC 2.A.21) family.</text>
</comment>